<keyword evidence="4" id="KW-0808">Transferase</keyword>
<dbReference type="InterPro" id="IPR045518">
    <property type="entry name" value="2EXR"/>
</dbReference>
<comment type="similarity">
    <text evidence="1">Belongs to the methyltransferase superfamily. LaeA methyltransferase family.</text>
</comment>
<feature type="compositionally biased region" description="Low complexity" evidence="2">
    <location>
        <begin position="541"/>
        <end position="550"/>
    </location>
</feature>
<keyword evidence="5" id="KW-1185">Reference proteome</keyword>
<proteinExistence type="inferred from homology"/>
<dbReference type="Pfam" id="PF20150">
    <property type="entry name" value="2EXR"/>
    <property type="match status" value="1"/>
</dbReference>
<sequence>MWQLPEGDAEQWKQTFADPEDPTYEELLALRIFAKPGKQCSHPVSDWFRDARPNPPPLRPRHVILAEVLRENTAFDHRIESILNSYMLATGISTAQTPLEDELPSFPKFSLLPFEIREYIWRLSLSSRVLDVREVQNNGKYTNINSTILPVPTIARVCREAREVVMRHGRRIQIALPHRRGSKVMFCPAGFFLKGIDIPLFLLDVGTTDAVLDDAQAEDMASDGVPVLNLVANKMAPAMRCTAMASWVALKHAGPGVRVIYVYYRSRFLEVSLGMTEEFVNTADGVFNVEVQLLVDMHDDQRLAELSSLETIGEDRGNNTPRYLGFAARNPGLCINCDRIQWERHVRPAVMAHYLQLFEDELDDEMYRAVFPPTVTGYDPNHPWVMEKLKAAPEFRPAVLVHLLPTPPPRDTAAEHATMVYGQRVSAIRWSLTTASSECRVEWRDAGRTAPEALPGGIRAGLTDLLRPPFAFLLLHRFFVARRIVIAKPRKRHGPNSMADPETTEKTASEPVTPQATVAQQPPGASNSAAAARQTGPPPGTTVETTAPPEIRNQPENVGALPANEEDELYNDDASSTASLTASILEYRTIHGRTYHSAQGDAEYWGANDDAQNEALDIIHHVLTLTLDGKLCKAPISDEVQKVLDVGTGTGLWAIDFGDKYPSAEVIGTDLSPIQPNWVPPNVNFQIDDCTQEWTFAENSFDFIHIRWLFGSIKDWDELYRQAYRALKPGGWIESHEASVQFRSDDGTVTDKTAMGRFGQFFIDGGKSMGRSMTVVEDGLQRKGIEAAGFVNVQEENIKSPFGPWPKDPKLREIGNFQRLATSNDLAGSMMYLGHLTGWSPEEVQVYAANLRREFRSPRIHAYYLQKIVWAQKPE</sequence>
<dbReference type="SUPFAM" id="SSF53335">
    <property type="entry name" value="S-adenosyl-L-methionine-dependent methyltransferases"/>
    <property type="match status" value="1"/>
</dbReference>
<keyword evidence="4" id="KW-0489">Methyltransferase</keyword>
<dbReference type="PANTHER" id="PTHR43591">
    <property type="entry name" value="METHYLTRANSFERASE"/>
    <property type="match status" value="1"/>
</dbReference>
<dbReference type="CDD" id="cd02440">
    <property type="entry name" value="AdoMet_MTases"/>
    <property type="match status" value="1"/>
</dbReference>
<evidence type="ECO:0000313" key="4">
    <source>
        <dbReference type="EMBL" id="KAK1756615.1"/>
    </source>
</evidence>
<dbReference type="AlphaFoldDB" id="A0AAJ0FCY5"/>
<name>A0AAJ0FCY5_9PEZI</name>
<reference evidence="4" key="1">
    <citation type="submission" date="2023-06" db="EMBL/GenBank/DDBJ databases">
        <title>Genome-scale phylogeny and comparative genomics of the fungal order Sordariales.</title>
        <authorList>
            <consortium name="Lawrence Berkeley National Laboratory"/>
            <person name="Hensen N."/>
            <person name="Bonometti L."/>
            <person name="Westerberg I."/>
            <person name="Brannstrom I.O."/>
            <person name="Guillou S."/>
            <person name="Cros-Aarteil S."/>
            <person name="Calhoun S."/>
            <person name="Haridas S."/>
            <person name="Kuo A."/>
            <person name="Mondo S."/>
            <person name="Pangilinan J."/>
            <person name="Riley R."/>
            <person name="Labutti K."/>
            <person name="Andreopoulos B."/>
            <person name="Lipzen A."/>
            <person name="Chen C."/>
            <person name="Yanf M."/>
            <person name="Daum C."/>
            <person name="Ng V."/>
            <person name="Clum A."/>
            <person name="Steindorff A."/>
            <person name="Ohm R."/>
            <person name="Martin F."/>
            <person name="Silar P."/>
            <person name="Natvig D."/>
            <person name="Lalanne C."/>
            <person name="Gautier V."/>
            <person name="Ament-Velasquez S.L."/>
            <person name="Kruys A."/>
            <person name="Hutchinson M.I."/>
            <person name="Powell A.J."/>
            <person name="Barry K."/>
            <person name="Miller A.N."/>
            <person name="Grigoriev I.V."/>
            <person name="Debuchy R."/>
            <person name="Gladieux P."/>
            <person name="Thoren M.H."/>
            <person name="Johannesson H."/>
        </authorList>
    </citation>
    <scope>NUCLEOTIDE SEQUENCE</scope>
    <source>
        <strain evidence="4">PSN4</strain>
    </source>
</reference>
<dbReference type="PANTHER" id="PTHR43591:SF10">
    <property type="entry name" value="ABC TRANSMEMBRANE TYPE-1 DOMAIN-CONTAINING PROTEIN-RELATED"/>
    <property type="match status" value="1"/>
</dbReference>
<feature type="region of interest" description="Disordered" evidence="2">
    <location>
        <begin position="491"/>
        <end position="557"/>
    </location>
</feature>
<evidence type="ECO:0000256" key="1">
    <source>
        <dbReference type="ARBA" id="ARBA00038158"/>
    </source>
</evidence>
<feature type="compositionally biased region" description="Polar residues" evidence="2">
    <location>
        <begin position="510"/>
        <end position="529"/>
    </location>
</feature>
<feature type="domain" description="2EXR" evidence="3">
    <location>
        <begin position="106"/>
        <end position="188"/>
    </location>
</feature>
<organism evidence="4 5">
    <name type="scientific">Echria macrotheca</name>
    <dbReference type="NCBI Taxonomy" id="438768"/>
    <lineage>
        <taxon>Eukaryota</taxon>
        <taxon>Fungi</taxon>
        <taxon>Dikarya</taxon>
        <taxon>Ascomycota</taxon>
        <taxon>Pezizomycotina</taxon>
        <taxon>Sordariomycetes</taxon>
        <taxon>Sordariomycetidae</taxon>
        <taxon>Sordariales</taxon>
        <taxon>Schizotheciaceae</taxon>
        <taxon>Echria</taxon>
    </lineage>
</organism>
<dbReference type="Pfam" id="PF13489">
    <property type="entry name" value="Methyltransf_23"/>
    <property type="match status" value="1"/>
</dbReference>
<accession>A0AAJ0FCY5</accession>
<dbReference type="Gene3D" id="3.40.50.150">
    <property type="entry name" value="Vaccinia Virus protein VP39"/>
    <property type="match status" value="1"/>
</dbReference>
<dbReference type="GO" id="GO:0008168">
    <property type="term" value="F:methyltransferase activity"/>
    <property type="evidence" value="ECO:0007669"/>
    <property type="project" value="UniProtKB-KW"/>
</dbReference>
<comment type="caution">
    <text evidence="4">The sequence shown here is derived from an EMBL/GenBank/DDBJ whole genome shotgun (WGS) entry which is preliminary data.</text>
</comment>
<gene>
    <name evidence="4" type="ORF">QBC47DRAFT_360281</name>
</gene>
<dbReference type="EMBL" id="MU839832">
    <property type="protein sequence ID" value="KAK1756615.1"/>
    <property type="molecule type" value="Genomic_DNA"/>
</dbReference>
<evidence type="ECO:0000256" key="2">
    <source>
        <dbReference type="SAM" id="MobiDB-lite"/>
    </source>
</evidence>
<evidence type="ECO:0000259" key="3">
    <source>
        <dbReference type="Pfam" id="PF20150"/>
    </source>
</evidence>
<evidence type="ECO:0000313" key="5">
    <source>
        <dbReference type="Proteomes" id="UP001239445"/>
    </source>
</evidence>
<dbReference type="Proteomes" id="UP001239445">
    <property type="component" value="Unassembled WGS sequence"/>
</dbReference>
<protein>
    <submittedName>
        <fullName evidence="4">S-adenosyl-L-methionine-dependent methyltransferase</fullName>
    </submittedName>
</protein>
<dbReference type="GO" id="GO:0032259">
    <property type="term" value="P:methylation"/>
    <property type="evidence" value="ECO:0007669"/>
    <property type="project" value="UniProtKB-KW"/>
</dbReference>
<dbReference type="InterPro" id="IPR029063">
    <property type="entry name" value="SAM-dependent_MTases_sf"/>
</dbReference>